<name>A0AAW0BFH5_9AGAR</name>
<comment type="caution">
    <text evidence="2">The sequence shown here is derived from an EMBL/GenBank/DDBJ whole genome shotgun (WGS) entry which is preliminary data.</text>
</comment>
<keyword evidence="1" id="KW-0732">Signal</keyword>
<reference evidence="2 3" key="1">
    <citation type="journal article" date="2024" name="J Genomics">
        <title>Draft genome sequencing and assembly of Favolaschia claudopus CIRM-BRFM 2984 isolated from oak limbs.</title>
        <authorList>
            <person name="Navarro D."/>
            <person name="Drula E."/>
            <person name="Chaduli D."/>
            <person name="Cazenave R."/>
            <person name="Ahrendt S."/>
            <person name="Wang J."/>
            <person name="Lipzen A."/>
            <person name="Daum C."/>
            <person name="Barry K."/>
            <person name="Grigoriev I.V."/>
            <person name="Favel A."/>
            <person name="Rosso M.N."/>
            <person name="Martin F."/>
        </authorList>
    </citation>
    <scope>NUCLEOTIDE SEQUENCE [LARGE SCALE GENOMIC DNA]</scope>
    <source>
        <strain evidence="2 3">CIRM-BRFM 2984</strain>
    </source>
</reference>
<gene>
    <name evidence="2" type="ORF">R3P38DRAFT_2778828</name>
</gene>
<dbReference type="Proteomes" id="UP001362999">
    <property type="component" value="Unassembled WGS sequence"/>
</dbReference>
<dbReference type="AlphaFoldDB" id="A0AAW0BFH5"/>
<proteinExistence type="predicted"/>
<evidence type="ECO:0000256" key="1">
    <source>
        <dbReference type="SAM" id="SignalP"/>
    </source>
</evidence>
<sequence>MTRLILINLIPLLFALNCDQASVSTILGIEKARNSLGPINTAKDIGNAGNLLTAQLALLQANNAMTNISVTVELHHAQPELADQQKIIESLTGAQAALNKTALLLDNSTSEAVQAAKNATASALIAAQQILSTPCTLP</sequence>
<feature type="chain" id="PRO_5043552948" evidence="1">
    <location>
        <begin position="16"/>
        <end position="138"/>
    </location>
</feature>
<organism evidence="2 3">
    <name type="scientific">Favolaschia claudopus</name>
    <dbReference type="NCBI Taxonomy" id="2862362"/>
    <lineage>
        <taxon>Eukaryota</taxon>
        <taxon>Fungi</taxon>
        <taxon>Dikarya</taxon>
        <taxon>Basidiomycota</taxon>
        <taxon>Agaricomycotina</taxon>
        <taxon>Agaricomycetes</taxon>
        <taxon>Agaricomycetidae</taxon>
        <taxon>Agaricales</taxon>
        <taxon>Marasmiineae</taxon>
        <taxon>Mycenaceae</taxon>
        <taxon>Favolaschia</taxon>
    </lineage>
</organism>
<evidence type="ECO:0000313" key="2">
    <source>
        <dbReference type="EMBL" id="KAK7024822.1"/>
    </source>
</evidence>
<dbReference type="EMBL" id="JAWWNJ010000034">
    <property type="protein sequence ID" value="KAK7024822.1"/>
    <property type="molecule type" value="Genomic_DNA"/>
</dbReference>
<protein>
    <submittedName>
        <fullName evidence="2">Uncharacterized protein</fullName>
    </submittedName>
</protein>
<feature type="signal peptide" evidence="1">
    <location>
        <begin position="1"/>
        <end position="15"/>
    </location>
</feature>
<keyword evidence="3" id="KW-1185">Reference proteome</keyword>
<evidence type="ECO:0000313" key="3">
    <source>
        <dbReference type="Proteomes" id="UP001362999"/>
    </source>
</evidence>
<accession>A0AAW0BFH5</accession>